<dbReference type="AlphaFoldDB" id="A0A7Y9IRS0"/>
<dbReference type="Pfam" id="PF13561">
    <property type="entry name" value="adh_short_C2"/>
    <property type="match status" value="1"/>
</dbReference>
<dbReference type="GO" id="GO:0016616">
    <property type="term" value="F:oxidoreductase activity, acting on the CH-OH group of donors, NAD or NADP as acceptor"/>
    <property type="evidence" value="ECO:0007669"/>
    <property type="project" value="TreeGrafter"/>
</dbReference>
<evidence type="ECO:0000313" key="5">
    <source>
        <dbReference type="Proteomes" id="UP000542125"/>
    </source>
</evidence>
<dbReference type="PANTHER" id="PTHR42760">
    <property type="entry name" value="SHORT-CHAIN DEHYDROGENASES/REDUCTASES FAMILY MEMBER"/>
    <property type="match status" value="1"/>
</dbReference>
<organism evidence="4 5">
    <name type="scientific">Pigmentiphaga litoralis</name>
    <dbReference type="NCBI Taxonomy" id="516702"/>
    <lineage>
        <taxon>Bacteria</taxon>
        <taxon>Pseudomonadati</taxon>
        <taxon>Pseudomonadota</taxon>
        <taxon>Betaproteobacteria</taxon>
        <taxon>Burkholderiales</taxon>
        <taxon>Alcaligenaceae</taxon>
        <taxon>Pigmentiphaga</taxon>
    </lineage>
</organism>
<accession>A0A7Y9IRS0</accession>
<dbReference type="PRINTS" id="PR00080">
    <property type="entry name" value="SDRFAMILY"/>
</dbReference>
<dbReference type="EMBL" id="JACBYR010000001">
    <property type="protein sequence ID" value="NYE81756.1"/>
    <property type="molecule type" value="Genomic_DNA"/>
</dbReference>
<keyword evidence="5" id="KW-1185">Reference proteome</keyword>
<evidence type="ECO:0000256" key="1">
    <source>
        <dbReference type="ARBA" id="ARBA00006484"/>
    </source>
</evidence>
<dbReference type="InterPro" id="IPR002347">
    <property type="entry name" value="SDR_fam"/>
</dbReference>
<comment type="caution">
    <text evidence="4">The sequence shown here is derived from an EMBL/GenBank/DDBJ whole genome shotgun (WGS) entry which is preliminary data.</text>
</comment>
<dbReference type="Proteomes" id="UP000542125">
    <property type="component" value="Unassembled WGS sequence"/>
</dbReference>
<sequence>MARADSTDSSNSVGACMTDMVNKLAGKVALVTGATSGLGSDIAKELAAAGADAVFVAGRDRAAGQVIVDAIGPSAFLMVLDITDDDALDRCVEHIVAQSGRIDILINCAAIYEDAGLASTRAQWHSTLNVNLVSAAVLTCKVAPHMPPGGAVVNLSSIGGKFGAAGRAVYPASKAALLQITKNFAVELAPAGIRVVSVSPAWTWSPMLAKVSGGSIDVADRVGGALHPLGRVGRGEEIAKAVVFAVSPDASWITGTDLAVDGGFACLGPDQGMSASRWFDKLSQPST</sequence>
<proteinExistence type="inferred from homology"/>
<dbReference type="Gene3D" id="3.40.50.720">
    <property type="entry name" value="NAD(P)-binding Rossmann-like Domain"/>
    <property type="match status" value="1"/>
</dbReference>
<name>A0A7Y9IRS0_9BURK</name>
<dbReference type="PANTHER" id="PTHR42760:SF133">
    <property type="entry name" value="3-OXOACYL-[ACYL-CARRIER-PROTEIN] REDUCTASE"/>
    <property type="match status" value="1"/>
</dbReference>
<dbReference type="PRINTS" id="PR00081">
    <property type="entry name" value="GDHRDH"/>
</dbReference>
<dbReference type="InterPro" id="IPR057326">
    <property type="entry name" value="KR_dom"/>
</dbReference>
<dbReference type="InterPro" id="IPR036291">
    <property type="entry name" value="NAD(P)-bd_dom_sf"/>
</dbReference>
<evidence type="ECO:0000256" key="2">
    <source>
        <dbReference type="ARBA" id="ARBA00023002"/>
    </source>
</evidence>
<dbReference type="CDD" id="cd05233">
    <property type="entry name" value="SDR_c"/>
    <property type="match status" value="1"/>
</dbReference>
<gene>
    <name evidence="4" type="ORF">FHW18_001027</name>
</gene>
<keyword evidence="2" id="KW-0560">Oxidoreductase</keyword>
<dbReference type="NCBIfam" id="NF006121">
    <property type="entry name" value="PRK08265.1"/>
    <property type="match status" value="1"/>
</dbReference>
<dbReference type="PROSITE" id="PS00061">
    <property type="entry name" value="ADH_SHORT"/>
    <property type="match status" value="1"/>
</dbReference>
<protein>
    <submittedName>
        <fullName evidence="4">NAD(P)-dependent dehydrogenase (Short-subunit alcohol dehydrogenase family)</fullName>
    </submittedName>
</protein>
<dbReference type="InterPro" id="IPR020904">
    <property type="entry name" value="Sc_DH/Rdtase_CS"/>
</dbReference>
<comment type="similarity">
    <text evidence="1">Belongs to the short-chain dehydrogenases/reductases (SDR) family.</text>
</comment>
<reference evidence="4 5" key="1">
    <citation type="submission" date="2020-07" db="EMBL/GenBank/DDBJ databases">
        <title>Genomic Encyclopedia of Type Strains, Phase IV (KMG-V): Genome sequencing to study the core and pangenomes of soil and plant-associated prokaryotes.</title>
        <authorList>
            <person name="Whitman W."/>
        </authorList>
    </citation>
    <scope>NUCLEOTIDE SEQUENCE [LARGE SCALE GENOMIC DNA]</scope>
    <source>
        <strain evidence="4 5">SAS40</strain>
    </source>
</reference>
<evidence type="ECO:0000259" key="3">
    <source>
        <dbReference type="SMART" id="SM00822"/>
    </source>
</evidence>
<feature type="domain" description="Ketoreductase" evidence="3">
    <location>
        <begin position="27"/>
        <end position="207"/>
    </location>
</feature>
<evidence type="ECO:0000313" key="4">
    <source>
        <dbReference type="EMBL" id="NYE81756.1"/>
    </source>
</evidence>
<dbReference type="SUPFAM" id="SSF51735">
    <property type="entry name" value="NAD(P)-binding Rossmann-fold domains"/>
    <property type="match status" value="1"/>
</dbReference>
<dbReference type="SMART" id="SM00822">
    <property type="entry name" value="PKS_KR"/>
    <property type="match status" value="1"/>
</dbReference>
<dbReference type="FunFam" id="3.40.50.720:FF:000084">
    <property type="entry name" value="Short-chain dehydrogenase reductase"/>
    <property type="match status" value="1"/>
</dbReference>